<dbReference type="InterPro" id="IPR000192">
    <property type="entry name" value="Aminotrans_V_dom"/>
</dbReference>
<evidence type="ECO:0000313" key="9">
    <source>
        <dbReference type="Proteomes" id="UP000593567"/>
    </source>
</evidence>
<protein>
    <recommendedName>
        <fullName evidence="3">alanine--glyoxylate transaminase</fullName>
        <ecNumber evidence="3">2.6.1.44</ecNumber>
    </recommendedName>
</protein>
<keyword evidence="5" id="KW-0808">Transferase</keyword>
<evidence type="ECO:0000256" key="2">
    <source>
        <dbReference type="ARBA" id="ARBA00009236"/>
    </source>
</evidence>
<dbReference type="EC" id="2.6.1.44" evidence="3"/>
<dbReference type="Pfam" id="PF00266">
    <property type="entry name" value="Aminotran_5"/>
    <property type="match status" value="1"/>
</dbReference>
<dbReference type="Gene3D" id="3.90.1150.10">
    <property type="entry name" value="Aspartate Aminotransferase, domain 1"/>
    <property type="match status" value="1"/>
</dbReference>
<evidence type="ECO:0000256" key="5">
    <source>
        <dbReference type="ARBA" id="ARBA00022679"/>
    </source>
</evidence>
<keyword evidence="4" id="KW-0032">Aminotransferase</keyword>
<dbReference type="GO" id="GO:0005777">
    <property type="term" value="C:peroxisome"/>
    <property type="evidence" value="ECO:0007669"/>
    <property type="project" value="TreeGrafter"/>
</dbReference>
<evidence type="ECO:0000256" key="4">
    <source>
        <dbReference type="ARBA" id="ARBA00022576"/>
    </source>
</evidence>
<accession>A0A7J7JTT4</accession>
<dbReference type="PANTHER" id="PTHR21152:SF40">
    <property type="entry name" value="ALANINE--GLYOXYLATE AMINOTRANSFERASE"/>
    <property type="match status" value="1"/>
</dbReference>
<keyword evidence="9" id="KW-1185">Reference proteome</keyword>
<dbReference type="GO" id="GO:0008453">
    <property type="term" value="F:alanine-glyoxylate transaminase activity"/>
    <property type="evidence" value="ECO:0007669"/>
    <property type="project" value="UniProtKB-EC"/>
</dbReference>
<reference evidence="8" key="1">
    <citation type="submission" date="2020-06" db="EMBL/GenBank/DDBJ databases">
        <title>Draft genome of Bugula neritina, a colonial animal packing powerful symbionts and potential medicines.</title>
        <authorList>
            <person name="Rayko M."/>
        </authorList>
    </citation>
    <scope>NUCLEOTIDE SEQUENCE [LARGE SCALE GENOMIC DNA]</scope>
    <source>
        <strain evidence="8">Kwan_BN1</strain>
    </source>
</reference>
<dbReference type="FunFam" id="3.90.1150.10:FF:000039">
    <property type="entry name" value="Serine--pyruvate aminotransferase"/>
    <property type="match status" value="1"/>
</dbReference>
<evidence type="ECO:0000256" key="1">
    <source>
        <dbReference type="ARBA" id="ARBA00001933"/>
    </source>
</evidence>
<evidence type="ECO:0000256" key="6">
    <source>
        <dbReference type="ARBA" id="ARBA00022898"/>
    </source>
</evidence>
<gene>
    <name evidence="8" type="ORF">EB796_012296</name>
</gene>
<comment type="caution">
    <text evidence="8">The sequence shown here is derived from an EMBL/GenBank/DDBJ whole genome shotgun (WGS) entry which is preliminary data.</text>
</comment>
<name>A0A7J7JTT4_BUGNE</name>
<keyword evidence="6" id="KW-0663">Pyridoxal phosphate</keyword>
<dbReference type="Gene3D" id="3.40.640.10">
    <property type="entry name" value="Type I PLP-dependent aspartate aminotransferase-like (Major domain)"/>
    <property type="match status" value="1"/>
</dbReference>
<organism evidence="8 9">
    <name type="scientific">Bugula neritina</name>
    <name type="common">Brown bryozoan</name>
    <name type="synonym">Sertularia neritina</name>
    <dbReference type="NCBI Taxonomy" id="10212"/>
    <lineage>
        <taxon>Eukaryota</taxon>
        <taxon>Metazoa</taxon>
        <taxon>Spiralia</taxon>
        <taxon>Lophotrochozoa</taxon>
        <taxon>Bryozoa</taxon>
        <taxon>Gymnolaemata</taxon>
        <taxon>Cheilostomatida</taxon>
        <taxon>Flustrina</taxon>
        <taxon>Buguloidea</taxon>
        <taxon>Bugulidae</taxon>
        <taxon>Bugula</taxon>
    </lineage>
</organism>
<dbReference type="GO" id="GO:0004760">
    <property type="term" value="F:L-serine-pyruvate transaminase activity"/>
    <property type="evidence" value="ECO:0007669"/>
    <property type="project" value="TreeGrafter"/>
</dbReference>
<dbReference type="Proteomes" id="UP000593567">
    <property type="component" value="Unassembled WGS sequence"/>
</dbReference>
<comment type="similarity">
    <text evidence="2">Belongs to the class-V pyridoxal-phosphate-dependent aminotransferase family.</text>
</comment>
<dbReference type="InterPro" id="IPR015422">
    <property type="entry name" value="PyrdxlP-dep_Trfase_small"/>
</dbReference>
<dbReference type="EMBL" id="VXIV02001817">
    <property type="protein sequence ID" value="KAF6029417.1"/>
    <property type="molecule type" value="Genomic_DNA"/>
</dbReference>
<evidence type="ECO:0000256" key="3">
    <source>
        <dbReference type="ARBA" id="ARBA00013049"/>
    </source>
</evidence>
<proteinExistence type="inferred from homology"/>
<evidence type="ECO:0000259" key="7">
    <source>
        <dbReference type="Pfam" id="PF00266"/>
    </source>
</evidence>
<dbReference type="InterPro" id="IPR015421">
    <property type="entry name" value="PyrdxlP-dep_Trfase_major"/>
</dbReference>
<feature type="domain" description="Aminotransferase class V" evidence="7">
    <location>
        <begin position="6"/>
        <end position="127"/>
    </location>
</feature>
<dbReference type="SUPFAM" id="SSF53383">
    <property type="entry name" value="PLP-dependent transferases"/>
    <property type="match status" value="1"/>
</dbReference>
<dbReference type="PANTHER" id="PTHR21152">
    <property type="entry name" value="AMINOTRANSFERASE CLASS V"/>
    <property type="match status" value="1"/>
</dbReference>
<dbReference type="OrthoDB" id="7403325at2759"/>
<dbReference type="GO" id="GO:0019265">
    <property type="term" value="P:glycine biosynthetic process, by transamination of glyoxylate"/>
    <property type="evidence" value="ECO:0007669"/>
    <property type="project" value="TreeGrafter"/>
</dbReference>
<dbReference type="AlphaFoldDB" id="A0A7J7JTT4"/>
<dbReference type="InterPro" id="IPR015424">
    <property type="entry name" value="PyrdxlP-dep_Trfase"/>
</dbReference>
<evidence type="ECO:0000313" key="8">
    <source>
        <dbReference type="EMBL" id="KAF6029417.1"/>
    </source>
</evidence>
<sequence length="154" mass="17105">MDLSELANYWGCDGAPARRYHHTAPITSVYQLREALALATEEGLENMWKRHSACSAQLREGVKKLGLSILINEPEHILPTLTGVMVPQGVDWKAVTGYLMKNYRIEISGGLGYTAGQIWRIGLMGYNARPDAVDTLLRAFKEALEAHGYTPSKM</sequence>
<comment type="cofactor">
    <cofactor evidence="1">
        <name>pyridoxal 5'-phosphate</name>
        <dbReference type="ChEBI" id="CHEBI:597326"/>
    </cofactor>
</comment>